<evidence type="ECO:0000256" key="1">
    <source>
        <dbReference type="ARBA" id="ARBA00005417"/>
    </source>
</evidence>
<dbReference type="GO" id="GO:0006970">
    <property type="term" value="P:response to osmotic stress"/>
    <property type="evidence" value="ECO:0007669"/>
    <property type="project" value="UniProtKB-ARBA"/>
</dbReference>
<dbReference type="NCBIfam" id="TIGR01186">
    <property type="entry name" value="proV"/>
    <property type="match status" value="1"/>
</dbReference>
<dbReference type="InterPro" id="IPR017871">
    <property type="entry name" value="ABC_transporter-like_CS"/>
</dbReference>
<dbReference type="Gene3D" id="3.10.580.10">
    <property type="entry name" value="CBS-domain"/>
    <property type="match status" value="1"/>
</dbReference>
<feature type="domain" description="ABC transporter" evidence="9">
    <location>
        <begin position="4"/>
        <end position="263"/>
    </location>
</feature>
<name>A0A5B9DZL1_9GAMM</name>
<dbReference type="PROSITE" id="PS50893">
    <property type="entry name" value="ABC_TRANSPORTER_2"/>
    <property type="match status" value="1"/>
</dbReference>
<proteinExistence type="inferred from homology"/>
<dbReference type="InterPro" id="IPR027417">
    <property type="entry name" value="P-loop_NTPase"/>
</dbReference>
<comment type="catalytic activity">
    <reaction evidence="7">
        <text>a quaternary ammonium(out) + ATP + H2O = a quaternary ammonium(in) + ADP + phosphate + H(+)</text>
        <dbReference type="Rhea" id="RHEA:11036"/>
        <dbReference type="ChEBI" id="CHEBI:15377"/>
        <dbReference type="ChEBI" id="CHEBI:15378"/>
        <dbReference type="ChEBI" id="CHEBI:30616"/>
        <dbReference type="ChEBI" id="CHEBI:35267"/>
        <dbReference type="ChEBI" id="CHEBI:43474"/>
        <dbReference type="ChEBI" id="CHEBI:456216"/>
    </reaction>
</comment>
<dbReference type="InterPro" id="IPR046342">
    <property type="entry name" value="CBS_dom_sf"/>
</dbReference>
<accession>A0A5B9DZL1</accession>
<comment type="subcellular location">
    <subcellularLocation>
        <location evidence="7">Cell inner membrane</location>
        <topology evidence="7">Peripheral membrane protein</topology>
    </subcellularLocation>
</comment>
<dbReference type="CDD" id="cd03294">
    <property type="entry name" value="ABC_Pro_Gly_Betaine"/>
    <property type="match status" value="1"/>
</dbReference>
<dbReference type="SUPFAM" id="SSF52540">
    <property type="entry name" value="P-loop containing nucleoside triphosphate hydrolases"/>
    <property type="match status" value="1"/>
</dbReference>
<dbReference type="PANTHER" id="PTHR43869:SF1">
    <property type="entry name" value="GLYCINE BETAINE_PROLINE BETAINE TRANSPORT SYSTEM ATP-BINDING PROTEIN PROV"/>
    <property type="match status" value="1"/>
</dbReference>
<dbReference type="PROSITE" id="PS51371">
    <property type="entry name" value="CBS"/>
    <property type="match status" value="1"/>
</dbReference>
<organism evidence="11 12">
    <name type="scientific">Rhodanobacter glycinis</name>
    <dbReference type="NCBI Taxonomy" id="582702"/>
    <lineage>
        <taxon>Bacteria</taxon>
        <taxon>Pseudomonadati</taxon>
        <taxon>Pseudomonadota</taxon>
        <taxon>Gammaproteobacteria</taxon>
        <taxon>Lysobacterales</taxon>
        <taxon>Rhodanobacteraceae</taxon>
        <taxon>Rhodanobacter</taxon>
    </lineage>
</organism>
<dbReference type="AlphaFoldDB" id="A0A5B9DZL1"/>
<dbReference type="SUPFAM" id="SSF54631">
    <property type="entry name" value="CBS-domain pair"/>
    <property type="match status" value="1"/>
</dbReference>
<keyword evidence="5" id="KW-0029">Amino-acid transport</keyword>
<dbReference type="GO" id="GO:0006865">
    <property type="term" value="P:amino acid transport"/>
    <property type="evidence" value="ECO:0007669"/>
    <property type="project" value="UniProtKB-UniRule"/>
</dbReference>
<evidence type="ECO:0000256" key="5">
    <source>
        <dbReference type="ARBA" id="ARBA00022970"/>
    </source>
</evidence>
<dbReference type="Gene3D" id="3.40.50.300">
    <property type="entry name" value="P-loop containing nucleotide triphosphate hydrolases"/>
    <property type="match status" value="1"/>
</dbReference>
<dbReference type="InterPro" id="IPR003439">
    <property type="entry name" value="ABC_transporter-like_ATP-bd"/>
</dbReference>
<dbReference type="GO" id="GO:0015418">
    <property type="term" value="F:ABC-type quaternary ammonium compound transporting activity"/>
    <property type="evidence" value="ECO:0007669"/>
    <property type="project" value="UniProtKB-EC"/>
</dbReference>
<dbReference type="InterPro" id="IPR003593">
    <property type="entry name" value="AAA+_ATPase"/>
</dbReference>
<dbReference type="SMART" id="SM00116">
    <property type="entry name" value="CBS"/>
    <property type="match status" value="1"/>
</dbReference>
<dbReference type="PANTHER" id="PTHR43869">
    <property type="entry name" value="GLYCINE BETAINE/PROLINE BETAINE TRANSPORT SYSTEM ATP-BINDING PROTEIN PROV"/>
    <property type="match status" value="1"/>
</dbReference>
<keyword evidence="4 7" id="KW-0067">ATP-binding</keyword>
<evidence type="ECO:0000256" key="8">
    <source>
        <dbReference type="SAM" id="MobiDB-lite"/>
    </source>
</evidence>
<feature type="region of interest" description="Disordered" evidence="8">
    <location>
        <begin position="390"/>
        <end position="410"/>
    </location>
</feature>
<sequence>MQKIKVEHLTKVFGPHPEQALRMLDQGVGNADIRKAGHAVGIADVSFDVEEGELLVVMGLSGSGKSTLLRCLNCLNPSSRGSIFIDGEDITRFDHEQLLDLRRRKISMVFQHFALFPHRSVADNAAYGLEVQGVDATERRQRALEALELVGLKGWEDSRPGQLSGGMQQRVGLARALAVKSDILLMDEAFSALDPLIRRDMQQELASLQRRMKKTIVFITHDLDEALQIGDRIVLMKDGRVVQIGTPEDILNNPANAYVERFVENVDMSRVLTARTVMGRAREVAFPQDGPRTVLHKMTEGSDTSMLVVERDHTLVGTVTLDELGKAVQDGRKSIVDLIQRDAPTIAPDTPLTDIINLMATWPYRLPVVDEQRRLLGVVTRPRVINALAQSSANHPADAAPESDERSANA</sequence>
<dbReference type="FunFam" id="3.40.50.300:FF:000201">
    <property type="entry name" value="Glycine betaine/L-proline ABC transporter ATP-binding protein"/>
    <property type="match status" value="1"/>
</dbReference>
<keyword evidence="7" id="KW-0997">Cell inner membrane</keyword>
<protein>
    <recommendedName>
        <fullName evidence="7">Quaternary amine transport ATP-binding protein</fullName>
        <ecNumber evidence="7">7.6.2.9</ecNumber>
    </recommendedName>
</protein>
<dbReference type="Pfam" id="PF00571">
    <property type="entry name" value="CBS"/>
    <property type="match status" value="1"/>
</dbReference>
<gene>
    <name evidence="11" type="ORF">CS053_05280</name>
</gene>
<evidence type="ECO:0000313" key="12">
    <source>
        <dbReference type="Proteomes" id="UP000321807"/>
    </source>
</evidence>
<keyword evidence="7" id="KW-0472">Membrane</keyword>
<feature type="domain" description="CBS" evidence="10">
    <location>
        <begin position="339"/>
        <end position="394"/>
    </location>
</feature>
<keyword evidence="7" id="KW-1003">Cell membrane</keyword>
<dbReference type="Proteomes" id="UP000321807">
    <property type="component" value="Chromosome"/>
</dbReference>
<evidence type="ECO:0000256" key="7">
    <source>
        <dbReference type="RuleBase" id="RU369116"/>
    </source>
</evidence>
<keyword evidence="3 7" id="KW-0547">Nucleotide-binding</keyword>
<evidence type="ECO:0000259" key="9">
    <source>
        <dbReference type="PROSITE" id="PS50893"/>
    </source>
</evidence>
<dbReference type="InterPro" id="IPR005892">
    <property type="entry name" value="Gly-betaine_transp_ATP-bd"/>
</dbReference>
<evidence type="ECO:0000256" key="6">
    <source>
        <dbReference type="PROSITE-ProRule" id="PRU00703"/>
    </source>
</evidence>
<dbReference type="EC" id="7.6.2.9" evidence="7"/>
<dbReference type="InterPro" id="IPR051921">
    <property type="entry name" value="ABC_osmolyte_uptake_ATP-bind"/>
</dbReference>
<evidence type="ECO:0000259" key="10">
    <source>
        <dbReference type="PROSITE" id="PS51371"/>
    </source>
</evidence>
<evidence type="ECO:0000313" key="11">
    <source>
        <dbReference type="EMBL" id="QEE23981.1"/>
    </source>
</evidence>
<evidence type="ECO:0000256" key="2">
    <source>
        <dbReference type="ARBA" id="ARBA00022448"/>
    </source>
</evidence>
<dbReference type="KEGG" id="rgl:CS053_05280"/>
<dbReference type="Pfam" id="PF00005">
    <property type="entry name" value="ABC_tran"/>
    <property type="match status" value="1"/>
</dbReference>
<dbReference type="GO" id="GO:0005886">
    <property type="term" value="C:plasma membrane"/>
    <property type="evidence" value="ECO:0007669"/>
    <property type="project" value="UniProtKB-SubCell"/>
</dbReference>
<dbReference type="GO" id="GO:0031460">
    <property type="term" value="P:glycine betaine transport"/>
    <property type="evidence" value="ECO:0007669"/>
    <property type="project" value="InterPro"/>
</dbReference>
<dbReference type="RefSeq" id="WP_147626666.1">
    <property type="nucleotide sequence ID" value="NZ_CP042807.1"/>
</dbReference>
<dbReference type="EMBL" id="CP042807">
    <property type="protein sequence ID" value="QEE23981.1"/>
    <property type="molecule type" value="Genomic_DNA"/>
</dbReference>
<evidence type="ECO:0000256" key="3">
    <source>
        <dbReference type="ARBA" id="ARBA00022741"/>
    </source>
</evidence>
<keyword evidence="6" id="KW-0129">CBS domain</keyword>
<evidence type="ECO:0000256" key="4">
    <source>
        <dbReference type="ARBA" id="ARBA00022840"/>
    </source>
</evidence>
<comment type="similarity">
    <text evidence="1 7">Belongs to the ABC transporter superfamily.</text>
</comment>
<keyword evidence="2 7" id="KW-0813">Transport</keyword>
<dbReference type="InterPro" id="IPR000644">
    <property type="entry name" value="CBS_dom"/>
</dbReference>
<dbReference type="GO" id="GO:0016887">
    <property type="term" value="F:ATP hydrolysis activity"/>
    <property type="evidence" value="ECO:0007669"/>
    <property type="project" value="UniProtKB-UniRule"/>
</dbReference>
<reference evidence="11 12" key="1">
    <citation type="submission" date="2019-08" db="EMBL/GenBank/DDBJ databases">
        <title>Complete genome sequence of Rhodanobacter glycinis strain T01E-68 isolated from tomato root.</title>
        <authorList>
            <person name="Weon H.-Y."/>
            <person name="Lee S.A."/>
        </authorList>
    </citation>
    <scope>NUCLEOTIDE SEQUENCE [LARGE SCALE GENOMIC DNA]</scope>
    <source>
        <strain evidence="11 12">T01E-68</strain>
    </source>
</reference>
<dbReference type="PROSITE" id="PS00211">
    <property type="entry name" value="ABC_TRANSPORTER_1"/>
    <property type="match status" value="1"/>
</dbReference>
<dbReference type="GO" id="GO:0005524">
    <property type="term" value="F:ATP binding"/>
    <property type="evidence" value="ECO:0007669"/>
    <property type="project" value="UniProtKB-UniRule"/>
</dbReference>
<comment type="subunit">
    <text evidence="7">The complex is probably composed of two ATP-binding proteins, two transmembrane proteins and a solute-binding protein.</text>
</comment>
<dbReference type="SMART" id="SM00382">
    <property type="entry name" value="AAA"/>
    <property type="match status" value="1"/>
</dbReference>